<organism evidence="1 2">
    <name type="scientific">Roseburia inulinivorans</name>
    <dbReference type="NCBI Taxonomy" id="360807"/>
    <lineage>
        <taxon>Bacteria</taxon>
        <taxon>Bacillati</taxon>
        <taxon>Bacillota</taxon>
        <taxon>Clostridia</taxon>
        <taxon>Lachnospirales</taxon>
        <taxon>Lachnospiraceae</taxon>
        <taxon>Roseburia</taxon>
    </lineage>
</organism>
<evidence type="ECO:0000313" key="2">
    <source>
        <dbReference type="Proteomes" id="UP000049828"/>
    </source>
</evidence>
<dbReference type="AlphaFoldDB" id="A0A0M6WFU4"/>
<sequence length="83" mass="9164">MTKLVGYKKITSKKSGKDFCVASVVQDVSDREKENGFVGQKVDEIFLPEAQLDLLKPSDIGKELLLDYELSGGRAYLVNVAVK</sequence>
<proteinExistence type="predicted"/>
<protein>
    <submittedName>
        <fullName evidence="1">Uncharacterized protein</fullName>
    </submittedName>
</protein>
<dbReference type="Proteomes" id="UP000049828">
    <property type="component" value="Unassembled WGS sequence"/>
</dbReference>
<dbReference type="RefSeq" id="WP_055039333.1">
    <property type="nucleotide sequence ID" value="NZ_CVRS01000060.1"/>
</dbReference>
<keyword evidence="2" id="KW-1185">Reference proteome</keyword>
<dbReference type="OrthoDB" id="9895693at2"/>
<name>A0A0M6WFU4_9FIRM</name>
<dbReference type="EMBL" id="CVRS01000060">
    <property type="protein sequence ID" value="CRL35248.1"/>
    <property type="molecule type" value="Genomic_DNA"/>
</dbReference>
<accession>A0A0M6WFU4</accession>
<gene>
    <name evidence="1" type="ORF">RIL183_16371</name>
</gene>
<reference evidence="2" key="1">
    <citation type="submission" date="2015-05" db="EMBL/GenBank/DDBJ databases">
        <authorList>
            <consortium name="Pathogen Informatics"/>
        </authorList>
    </citation>
    <scope>NUCLEOTIDE SEQUENCE [LARGE SCALE GENOMIC DNA]</scope>
    <source>
        <strain evidence="2">L1-83</strain>
    </source>
</reference>
<evidence type="ECO:0000313" key="1">
    <source>
        <dbReference type="EMBL" id="CRL35248.1"/>
    </source>
</evidence>